<name>A0A494YRS7_9BACI</name>
<dbReference type="InterPro" id="IPR036291">
    <property type="entry name" value="NAD(P)-bd_dom_sf"/>
</dbReference>
<evidence type="ECO:0000313" key="3">
    <source>
        <dbReference type="EMBL" id="RKQ12288.1"/>
    </source>
</evidence>
<dbReference type="RefSeq" id="WP_121134496.1">
    <property type="nucleotide sequence ID" value="NZ_JBHUFK010000046.1"/>
</dbReference>
<keyword evidence="2" id="KW-0560">Oxidoreductase</keyword>
<dbReference type="Proteomes" id="UP000281813">
    <property type="component" value="Unassembled WGS sequence"/>
</dbReference>
<evidence type="ECO:0000256" key="1">
    <source>
        <dbReference type="ARBA" id="ARBA00006484"/>
    </source>
</evidence>
<dbReference type="GO" id="GO:0008206">
    <property type="term" value="P:bile acid metabolic process"/>
    <property type="evidence" value="ECO:0007669"/>
    <property type="project" value="UniProtKB-ARBA"/>
</dbReference>
<dbReference type="PANTHER" id="PTHR48107:SF16">
    <property type="entry name" value="NADPH-DEPENDENT ALDEHYDE REDUCTASE 1, CHLOROPLASTIC"/>
    <property type="match status" value="1"/>
</dbReference>
<dbReference type="InterPro" id="IPR020904">
    <property type="entry name" value="Sc_DH/Rdtase_CS"/>
</dbReference>
<evidence type="ECO:0000313" key="4">
    <source>
        <dbReference type="Proteomes" id="UP000281813"/>
    </source>
</evidence>
<dbReference type="PANTHER" id="PTHR48107">
    <property type="entry name" value="NADPH-DEPENDENT ALDEHYDE REDUCTASE-LIKE PROTEIN, CHLOROPLASTIC-RELATED"/>
    <property type="match status" value="1"/>
</dbReference>
<dbReference type="SUPFAM" id="SSF51735">
    <property type="entry name" value="NAD(P)-binding Rossmann-fold domains"/>
    <property type="match status" value="1"/>
</dbReference>
<protein>
    <submittedName>
        <fullName evidence="3">SDR family oxidoreductase</fullName>
    </submittedName>
</protein>
<dbReference type="Pfam" id="PF13561">
    <property type="entry name" value="adh_short_C2"/>
    <property type="match status" value="1"/>
</dbReference>
<evidence type="ECO:0000256" key="2">
    <source>
        <dbReference type="ARBA" id="ARBA00023002"/>
    </source>
</evidence>
<keyword evidence="4" id="KW-1185">Reference proteome</keyword>
<dbReference type="PRINTS" id="PR00081">
    <property type="entry name" value="GDHRDH"/>
</dbReference>
<dbReference type="PRINTS" id="PR00080">
    <property type="entry name" value="SDRFAMILY"/>
</dbReference>
<dbReference type="PROSITE" id="PS00061">
    <property type="entry name" value="ADH_SHORT"/>
    <property type="match status" value="1"/>
</dbReference>
<dbReference type="EMBL" id="RBZO01000046">
    <property type="protein sequence ID" value="RKQ12288.1"/>
    <property type="molecule type" value="Genomic_DNA"/>
</dbReference>
<dbReference type="FunFam" id="3.40.50.720:FF:000084">
    <property type="entry name" value="Short-chain dehydrogenase reductase"/>
    <property type="match status" value="1"/>
</dbReference>
<dbReference type="GO" id="GO:0016614">
    <property type="term" value="F:oxidoreductase activity, acting on CH-OH group of donors"/>
    <property type="evidence" value="ECO:0007669"/>
    <property type="project" value="UniProtKB-ARBA"/>
</dbReference>
<dbReference type="Gene3D" id="3.40.50.720">
    <property type="entry name" value="NAD(P)-binding Rossmann-like Domain"/>
    <property type="match status" value="1"/>
</dbReference>
<sequence>MNRYYPVYPYIGVTQRVVSTPITFPAQHQENQPGLEWAMQPRPIFDYAGYVGNSKLKGQVAIITGGDSGIGRAVAAAYAKEGANLMIVYLDEHRDANETKQYVEALGARCILLAGDLKDPETSKKAVEQTIKTFGRLDVLVNNAAVQPYTTNILDVSDDQLENTFRTNVFSLFYMTKAAMPYLQPGSSIISTTSRVAYEGDKNVIDYAASKGAVVSFTRTMALSLIDQGIRVNAVAPGPAWTPLTVSTYPAEHQLTFGADLPIGRAAQPFEIAPAFVHLASNDSAYVTGQVLHVNGGKIRYT</sequence>
<comment type="similarity">
    <text evidence="1">Belongs to the short-chain dehydrogenases/reductases (SDR) family.</text>
</comment>
<dbReference type="OrthoDB" id="9803333at2"/>
<organism evidence="3 4">
    <name type="scientific">Oceanobacillus bengalensis</name>
    <dbReference type="NCBI Taxonomy" id="1435466"/>
    <lineage>
        <taxon>Bacteria</taxon>
        <taxon>Bacillati</taxon>
        <taxon>Bacillota</taxon>
        <taxon>Bacilli</taxon>
        <taxon>Bacillales</taxon>
        <taxon>Bacillaceae</taxon>
        <taxon>Oceanobacillus</taxon>
    </lineage>
</organism>
<proteinExistence type="inferred from homology"/>
<dbReference type="InterPro" id="IPR002347">
    <property type="entry name" value="SDR_fam"/>
</dbReference>
<gene>
    <name evidence="3" type="ORF">D8M05_18590</name>
</gene>
<accession>A0A494YRS7</accession>
<comment type="caution">
    <text evidence="3">The sequence shown here is derived from an EMBL/GenBank/DDBJ whole genome shotgun (WGS) entry which is preliminary data.</text>
</comment>
<dbReference type="AlphaFoldDB" id="A0A494YRS7"/>
<reference evidence="3 4" key="1">
    <citation type="journal article" date="2015" name="Antonie Van Leeuwenhoek">
        <title>Oceanobacillus bengalensis sp. nov., a bacterium isolated from seawater of the Bay of Bengal.</title>
        <authorList>
            <person name="Yongchang O."/>
            <person name="Xiang W."/>
            <person name="Wang G."/>
        </authorList>
    </citation>
    <scope>NUCLEOTIDE SEQUENCE [LARGE SCALE GENOMIC DNA]</scope>
    <source>
        <strain evidence="3 4">MCCC 1K00260</strain>
    </source>
</reference>